<feature type="compositionally biased region" description="Polar residues" evidence="1">
    <location>
        <begin position="248"/>
        <end position="268"/>
    </location>
</feature>
<comment type="caution">
    <text evidence="4">The sequence shown here is derived from an EMBL/GenBank/DDBJ whole genome shotgun (WGS) entry which is preliminary data.</text>
</comment>
<sequence>MFHPVHRSSALLRVLVVIFIALLPSLAHAQTLVDWSALPSCASNCEPFFKAQDGCLPSGGAPVSNQQTYVSCFCQSAMLTNFRAGSGIECTGACPSVNDQTAIQQWYVNFCKSGGGQNTQASSAASSSITTSSTAPTSSAPDSTATRNSNSVINDYDGDGDPSNNYEGSWISAHWKWVLMLIIIFFAMVFFSIFGMWLKRRHRKKQDAKRANLSGGEAGGSHNHPNNNNTGAGAAVPPPPPMAHLKNANDSGTLASTLDLPNNTTIAPTSPLRPRSRTNTLTRFPNGSMSNVGNGNGNGQQQQPVVWGPHQHQAATRGYEYHGIHHQMSGSPGPSVPPSPVSVPTPSLTPVGGFSMNNNNSSNSNRFSGGSKDNVKSMSRDVVIDEVADEDRIEPAVGAEREGRLRRKLSRR</sequence>
<dbReference type="Proteomes" id="UP001175001">
    <property type="component" value="Unassembled WGS sequence"/>
</dbReference>
<feature type="chain" id="PRO_5041227794" description="Integral membrane protein" evidence="3">
    <location>
        <begin position="30"/>
        <end position="412"/>
    </location>
</feature>
<keyword evidence="5" id="KW-1185">Reference proteome</keyword>
<name>A0AA40C5A7_9PEZI</name>
<evidence type="ECO:0000313" key="5">
    <source>
        <dbReference type="Proteomes" id="UP001175001"/>
    </source>
</evidence>
<reference evidence="4" key="1">
    <citation type="submission" date="2023-06" db="EMBL/GenBank/DDBJ databases">
        <title>Multi-omics analyses reveal the molecular pathogenesis toolkit of Lasiodiplodia hormozganensis, a cross-kingdom pathogen.</title>
        <authorList>
            <person name="Felix C."/>
            <person name="Meneses R."/>
            <person name="Goncalves M.F.M."/>
            <person name="Tilleman L."/>
            <person name="Duarte A.S."/>
            <person name="Jorrin-Novo J.V."/>
            <person name="Van De Peer Y."/>
            <person name="Deforce D."/>
            <person name="Van Nieuwerburgh F."/>
            <person name="Esteves A.C."/>
            <person name="Alves A."/>
        </authorList>
    </citation>
    <scope>NUCLEOTIDE SEQUENCE</scope>
    <source>
        <strain evidence="4">CBS 339.90</strain>
    </source>
</reference>
<evidence type="ECO:0008006" key="6">
    <source>
        <dbReference type="Google" id="ProtNLM"/>
    </source>
</evidence>
<organism evidence="4 5">
    <name type="scientific">Lasiodiplodia hormozganensis</name>
    <dbReference type="NCBI Taxonomy" id="869390"/>
    <lineage>
        <taxon>Eukaryota</taxon>
        <taxon>Fungi</taxon>
        <taxon>Dikarya</taxon>
        <taxon>Ascomycota</taxon>
        <taxon>Pezizomycotina</taxon>
        <taxon>Dothideomycetes</taxon>
        <taxon>Dothideomycetes incertae sedis</taxon>
        <taxon>Botryosphaeriales</taxon>
        <taxon>Botryosphaeriaceae</taxon>
        <taxon>Lasiodiplodia</taxon>
    </lineage>
</organism>
<feature type="region of interest" description="Disordered" evidence="1">
    <location>
        <begin position="208"/>
        <end position="314"/>
    </location>
</feature>
<dbReference type="AlphaFoldDB" id="A0AA40C5A7"/>
<proteinExistence type="predicted"/>
<feature type="region of interest" description="Disordered" evidence="1">
    <location>
        <begin position="391"/>
        <end position="412"/>
    </location>
</feature>
<evidence type="ECO:0000313" key="4">
    <source>
        <dbReference type="EMBL" id="KAK0625642.1"/>
    </source>
</evidence>
<feature type="region of interest" description="Disordered" evidence="1">
    <location>
        <begin position="122"/>
        <end position="159"/>
    </location>
</feature>
<dbReference type="EMBL" id="JAUJDW010000139">
    <property type="protein sequence ID" value="KAK0625642.1"/>
    <property type="molecule type" value="Genomic_DNA"/>
</dbReference>
<protein>
    <recommendedName>
        <fullName evidence="6">Integral membrane protein</fullName>
    </recommendedName>
</protein>
<gene>
    <name evidence="4" type="ORF">DIS24_g11033</name>
</gene>
<evidence type="ECO:0000256" key="3">
    <source>
        <dbReference type="SAM" id="SignalP"/>
    </source>
</evidence>
<feature type="compositionally biased region" description="Low complexity" evidence="1">
    <location>
        <begin position="220"/>
        <end position="235"/>
    </location>
</feature>
<feature type="compositionally biased region" description="Low complexity" evidence="1">
    <location>
        <begin position="285"/>
        <end position="313"/>
    </location>
</feature>
<feature type="signal peptide" evidence="3">
    <location>
        <begin position="1"/>
        <end position="29"/>
    </location>
</feature>
<keyword evidence="2" id="KW-0472">Membrane</keyword>
<evidence type="ECO:0000256" key="2">
    <source>
        <dbReference type="SAM" id="Phobius"/>
    </source>
</evidence>
<evidence type="ECO:0000256" key="1">
    <source>
        <dbReference type="SAM" id="MobiDB-lite"/>
    </source>
</evidence>
<keyword evidence="2" id="KW-1133">Transmembrane helix</keyword>
<feature type="transmembrane region" description="Helical" evidence="2">
    <location>
        <begin position="177"/>
        <end position="198"/>
    </location>
</feature>
<keyword evidence="2" id="KW-0812">Transmembrane</keyword>
<accession>A0AA40C5A7</accession>
<feature type="compositionally biased region" description="Low complexity" evidence="1">
    <location>
        <begin position="122"/>
        <end position="146"/>
    </location>
</feature>
<keyword evidence="3" id="KW-0732">Signal</keyword>